<dbReference type="InterPro" id="IPR011004">
    <property type="entry name" value="Trimer_LpxA-like_sf"/>
</dbReference>
<dbReference type="SUPFAM" id="SSF51161">
    <property type="entry name" value="Trimeric LpxA-like enzymes"/>
    <property type="match status" value="1"/>
</dbReference>
<dbReference type="PANTHER" id="PTHR13061">
    <property type="entry name" value="DYNACTIN SUBUNIT P25"/>
    <property type="match status" value="1"/>
</dbReference>
<proteinExistence type="predicted"/>
<dbReference type="InterPro" id="IPR050484">
    <property type="entry name" value="Transf_Hexapept/Carb_Anhydrase"/>
</dbReference>
<dbReference type="InterPro" id="IPR047324">
    <property type="entry name" value="LbH_gamma_CA-like"/>
</dbReference>
<organism evidence="1">
    <name type="scientific">marine metagenome</name>
    <dbReference type="NCBI Taxonomy" id="408172"/>
    <lineage>
        <taxon>unclassified sequences</taxon>
        <taxon>metagenomes</taxon>
        <taxon>ecological metagenomes</taxon>
    </lineage>
</organism>
<evidence type="ECO:0008006" key="2">
    <source>
        <dbReference type="Google" id="ProtNLM"/>
    </source>
</evidence>
<dbReference type="PANTHER" id="PTHR13061:SF29">
    <property type="entry name" value="GAMMA CARBONIC ANHYDRASE-LIKE 1, MITOCHONDRIAL-RELATED"/>
    <property type="match status" value="1"/>
</dbReference>
<protein>
    <recommendedName>
        <fullName evidence="2">Gamma carbonic anhydrase family protein</fullName>
    </recommendedName>
</protein>
<dbReference type="CDD" id="cd04645">
    <property type="entry name" value="LbH_gamma_CA_like"/>
    <property type="match status" value="1"/>
</dbReference>
<sequence length="177" mass="18779">MEKSDLKDNVTIKSPQIDDTAFIAKGAQVIGDVILKANSSIWYNTVARADINQIVIGECTNIQDNSVIHLENDQGVIVGNDVTVGHNAIIHGCTIGDGALIGMGAIIMNGAVIGKGAVVGAGAVVKEEMIVDDYELIVGVPGKIVKTLPRSTYDENVKWAKKYVQLANIHRSNGEGK</sequence>
<dbReference type="Gene3D" id="2.160.10.10">
    <property type="entry name" value="Hexapeptide repeat proteins"/>
    <property type="match status" value="1"/>
</dbReference>
<accession>A0A382FH66</accession>
<evidence type="ECO:0000313" key="1">
    <source>
        <dbReference type="EMBL" id="SVB61972.1"/>
    </source>
</evidence>
<dbReference type="Pfam" id="PF00132">
    <property type="entry name" value="Hexapep"/>
    <property type="match status" value="1"/>
</dbReference>
<dbReference type="AlphaFoldDB" id="A0A382FH66"/>
<dbReference type="InterPro" id="IPR001451">
    <property type="entry name" value="Hexapep"/>
</dbReference>
<name>A0A382FH66_9ZZZZ</name>
<gene>
    <name evidence="1" type="ORF">METZ01_LOCUS214826</name>
</gene>
<reference evidence="1" key="1">
    <citation type="submission" date="2018-05" db="EMBL/GenBank/DDBJ databases">
        <authorList>
            <person name="Lanie J.A."/>
            <person name="Ng W.-L."/>
            <person name="Kazmierczak K.M."/>
            <person name="Andrzejewski T.M."/>
            <person name="Davidsen T.M."/>
            <person name="Wayne K.J."/>
            <person name="Tettelin H."/>
            <person name="Glass J.I."/>
            <person name="Rusch D."/>
            <person name="Podicherti R."/>
            <person name="Tsui H.-C.T."/>
            <person name="Winkler M.E."/>
        </authorList>
    </citation>
    <scope>NUCLEOTIDE SEQUENCE</scope>
</reference>
<dbReference type="EMBL" id="UINC01049783">
    <property type="protein sequence ID" value="SVB61972.1"/>
    <property type="molecule type" value="Genomic_DNA"/>
</dbReference>